<dbReference type="CDD" id="cd09854">
    <property type="entry name" value="PIN_VapC-like"/>
    <property type="match status" value="1"/>
</dbReference>
<sequence>MQVMIDTNVLARFADQDSVQHGEAVDSLRQLQAAGHLPVFNPQIKREFLDVAERPKGTGPGRNGLGLSNQQTCELIAQFQDVFGYLADVPAVDEQFDRLHGKYGGGKSVHDLNIVASMLAHGVTSLLTFNDKHFRHLEAEGISVQTPQQYVAADQQTESGD</sequence>
<dbReference type="Gene3D" id="3.40.50.1010">
    <property type="entry name" value="5'-nuclease"/>
    <property type="match status" value="1"/>
</dbReference>
<dbReference type="EMBL" id="CP036271">
    <property type="protein sequence ID" value="QDT57215.1"/>
    <property type="molecule type" value="Genomic_DNA"/>
</dbReference>
<dbReference type="Pfam" id="PF01850">
    <property type="entry name" value="PIN"/>
    <property type="match status" value="1"/>
</dbReference>
<protein>
    <submittedName>
        <fullName evidence="2">tRNA(fMet)-specific endonuclease VapC</fullName>
    </submittedName>
</protein>
<dbReference type="Proteomes" id="UP000315700">
    <property type="component" value="Chromosome"/>
</dbReference>
<evidence type="ECO:0000313" key="2">
    <source>
        <dbReference type="EMBL" id="QDT57215.1"/>
    </source>
</evidence>
<dbReference type="InterPro" id="IPR002716">
    <property type="entry name" value="PIN_dom"/>
</dbReference>
<keyword evidence="3" id="KW-1185">Reference proteome</keyword>
<dbReference type="InParanoid" id="A0A517SM61"/>
<evidence type="ECO:0000259" key="1">
    <source>
        <dbReference type="Pfam" id="PF01850"/>
    </source>
</evidence>
<reference evidence="2 3" key="1">
    <citation type="submission" date="2019-02" db="EMBL/GenBank/DDBJ databases">
        <title>Deep-cultivation of Planctomycetes and their phenomic and genomic characterization uncovers novel biology.</title>
        <authorList>
            <person name="Wiegand S."/>
            <person name="Jogler M."/>
            <person name="Boedeker C."/>
            <person name="Pinto D."/>
            <person name="Vollmers J."/>
            <person name="Rivas-Marin E."/>
            <person name="Kohn T."/>
            <person name="Peeters S.H."/>
            <person name="Heuer A."/>
            <person name="Rast P."/>
            <person name="Oberbeckmann S."/>
            <person name="Bunk B."/>
            <person name="Jeske O."/>
            <person name="Meyerdierks A."/>
            <person name="Storesund J.E."/>
            <person name="Kallscheuer N."/>
            <person name="Luecker S."/>
            <person name="Lage O.M."/>
            <person name="Pohl T."/>
            <person name="Merkel B.J."/>
            <person name="Hornburger P."/>
            <person name="Mueller R.-W."/>
            <person name="Bruemmer F."/>
            <person name="Labrenz M."/>
            <person name="Spormann A.M."/>
            <person name="Op den Camp H."/>
            <person name="Overmann J."/>
            <person name="Amann R."/>
            <person name="Jetten M.S.M."/>
            <person name="Mascher T."/>
            <person name="Medema M.H."/>
            <person name="Devos D.P."/>
            <person name="Kaster A.-K."/>
            <person name="Ovreas L."/>
            <person name="Rohde M."/>
            <person name="Galperin M.Y."/>
            <person name="Jogler C."/>
        </authorList>
    </citation>
    <scope>NUCLEOTIDE SEQUENCE [LARGE SCALE GENOMIC DNA]</scope>
    <source>
        <strain evidence="2 3">Pan44</strain>
    </source>
</reference>
<feature type="domain" description="PIN" evidence="1">
    <location>
        <begin position="3"/>
        <end position="137"/>
    </location>
</feature>
<dbReference type="KEGG" id="ccos:Pan44_52820"/>
<keyword evidence="2" id="KW-0255">Endonuclease</keyword>
<accession>A0A517SM61</accession>
<dbReference type="InterPro" id="IPR029060">
    <property type="entry name" value="PIN-like_dom_sf"/>
</dbReference>
<evidence type="ECO:0000313" key="3">
    <source>
        <dbReference type="Proteomes" id="UP000315700"/>
    </source>
</evidence>
<name>A0A517SM61_9PLAN</name>
<keyword evidence="2" id="KW-0540">Nuclease</keyword>
<keyword evidence="2" id="KW-0378">Hydrolase</keyword>
<gene>
    <name evidence="2" type="primary">vapC_3</name>
    <name evidence="2" type="ORF">Pan44_52820</name>
</gene>
<organism evidence="2 3">
    <name type="scientific">Caulifigura coniformis</name>
    <dbReference type="NCBI Taxonomy" id="2527983"/>
    <lineage>
        <taxon>Bacteria</taxon>
        <taxon>Pseudomonadati</taxon>
        <taxon>Planctomycetota</taxon>
        <taxon>Planctomycetia</taxon>
        <taxon>Planctomycetales</taxon>
        <taxon>Planctomycetaceae</taxon>
        <taxon>Caulifigura</taxon>
    </lineage>
</organism>
<dbReference type="AlphaFoldDB" id="A0A517SM61"/>
<dbReference type="SUPFAM" id="SSF88723">
    <property type="entry name" value="PIN domain-like"/>
    <property type="match status" value="1"/>
</dbReference>
<dbReference type="GO" id="GO:0004519">
    <property type="term" value="F:endonuclease activity"/>
    <property type="evidence" value="ECO:0007669"/>
    <property type="project" value="UniProtKB-KW"/>
</dbReference>
<proteinExistence type="predicted"/>